<keyword evidence="4" id="KW-1185">Reference proteome</keyword>
<proteinExistence type="predicted"/>
<evidence type="ECO:0000256" key="1">
    <source>
        <dbReference type="SAM" id="MobiDB-lite"/>
    </source>
</evidence>
<dbReference type="EMBL" id="JAENHO010000002">
    <property type="protein sequence ID" value="MBL7254311.1"/>
    <property type="molecule type" value="Genomic_DNA"/>
</dbReference>
<feature type="region of interest" description="Disordered" evidence="1">
    <location>
        <begin position="38"/>
        <end position="118"/>
    </location>
</feature>
<comment type="caution">
    <text evidence="3">The sequence shown here is derived from an EMBL/GenBank/DDBJ whole genome shotgun (WGS) entry which is preliminary data.</text>
</comment>
<name>A0ABS1VLE6_9ACTN</name>
<reference evidence="3 4" key="1">
    <citation type="submission" date="2021-01" db="EMBL/GenBank/DDBJ databases">
        <title>Actinoplanes sp. nov. LDG1-01 isolated from lichen.</title>
        <authorList>
            <person name="Saeng-In P."/>
            <person name="Phongsopitanun W."/>
            <person name="Kanchanasin P."/>
            <person name="Yuki M."/>
            <person name="Kudo T."/>
            <person name="Ohkuma M."/>
            <person name="Tanasupawat S."/>
        </authorList>
    </citation>
    <scope>NUCLEOTIDE SEQUENCE [LARGE SCALE GENOMIC DNA]</scope>
    <source>
        <strain evidence="3 4">LDG1-01</strain>
    </source>
</reference>
<dbReference type="RefSeq" id="WP_202990634.1">
    <property type="nucleotide sequence ID" value="NZ_JAENHO010000002.1"/>
</dbReference>
<organism evidence="3 4">
    <name type="scientific">Paractinoplanes lichenicola</name>
    <dbReference type="NCBI Taxonomy" id="2802976"/>
    <lineage>
        <taxon>Bacteria</taxon>
        <taxon>Bacillati</taxon>
        <taxon>Actinomycetota</taxon>
        <taxon>Actinomycetes</taxon>
        <taxon>Micromonosporales</taxon>
        <taxon>Micromonosporaceae</taxon>
        <taxon>Paractinoplanes</taxon>
    </lineage>
</organism>
<feature type="compositionally biased region" description="Low complexity" evidence="1">
    <location>
        <begin position="54"/>
        <end position="81"/>
    </location>
</feature>
<accession>A0ABS1VLE6</accession>
<feature type="chain" id="PRO_5046620630" evidence="2">
    <location>
        <begin position="34"/>
        <end position="228"/>
    </location>
</feature>
<protein>
    <submittedName>
        <fullName evidence="3">Uncharacterized protein</fullName>
    </submittedName>
</protein>
<evidence type="ECO:0000313" key="3">
    <source>
        <dbReference type="EMBL" id="MBL7254311.1"/>
    </source>
</evidence>
<keyword evidence="2" id="KW-0732">Signal</keyword>
<feature type="signal peptide" evidence="2">
    <location>
        <begin position="1"/>
        <end position="33"/>
    </location>
</feature>
<gene>
    <name evidence="3" type="ORF">JKJ07_08310</name>
</gene>
<feature type="compositionally biased region" description="Basic and acidic residues" evidence="1">
    <location>
        <begin position="90"/>
        <end position="102"/>
    </location>
</feature>
<evidence type="ECO:0000256" key="2">
    <source>
        <dbReference type="SAM" id="SignalP"/>
    </source>
</evidence>
<sequence>MSSDPRRNVLRDKRVMIGAAGLALAALAGVAVATNQPDDAAENTAAQAPPPATTPAATQSGPVAGPVAGPVTGPVAGVAPTSTTSAKPKTVLERAAEARTANERMGTTVRRPLPVDGRVTDAPQDLRVVNIGSLRETGKSLRVVTARADLTGRQELRFVADEGKPVGKARCSQNVQTSEDVPARIRPTLLFCWRTSATKSAFTVAVVLKGKPSATESVAKLNEAYNKL</sequence>
<evidence type="ECO:0000313" key="4">
    <source>
        <dbReference type="Proteomes" id="UP000598996"/>
    </source>
</evidence>
<dbReference type="Proteomes" id="UP000598996">
    <property type="component" value="Unassembled WGS sequence"/>
</dbReference>